<reference evidence="1 2" key="1">
    <citation type="journal article" date="2019" name="Genome Biol. Evol.">
        <title>Insights into the evolution of the New World diploid cottons (Gossypium, subgenus Houzingenia) based on genome sequencing.</title>
        <authorList>
            <person name="Grover C.E."/>
            <person name="Arick M.A. 2nd"/>
            <person name="Thrash A."/>
            <person name="Conover J.L."/>
            <person name="Sanders W.S."/>
            <person name="Peterson D.G."/>
            <person name="Frelichowski J.E."/>
            <person name="Scheffler J.A."/>
            <person name="Scheffler B.E."/>
            <person name="Wendel J.F."/>
        </authorList>
    </citation>
    <scope>NUCLEOTIDE SEQUENCE [LARGE SCALE GENOMIC DNA]</scope>
    <source>
        <strain evidence="1">5</strain>
        <tissue evidence="1">Leaf</tissue>
    </source>
</reference>
<evidence type="ECO:0000313" key="1">
    <source>
        <dbReference type="EMBL" id="MBA0753116.1"/>
    </source>
</evidence>
<protein>
    <submittedName>
        <fullName evidence="1">Uncharacterized protein</fullName>
    </submittedName>
</protein>
<proteinExistence type="predicted"/>
<accession>A0A7J9CXF4</accession>
<comment type="caution">
    <text evidence="1">The sequence shown here is derived from an EMBL/GenBank/DDBJ whole genome shotgun (WGS) entry which is preliminary data.</text>
</comment>
<dbReference type="AlphaFoldDB" id="A0A7J9CXF4"/>
<gene>
    <name evidence="1" type="ORF">Gogos_022164</name>
</gene>
<dbReference type="EMBL" id="JABEZY010108254">
    <property type="protein sequence ID" value="MBA0753116.1"/>
    <property type="molecule type" value="Genomic_DNA"/>
</dbReference>
<evidence type="ECO:0000313" key="2">
    <source>
        <dbReference type="Proteomes" id="UP000593579"/>
    </source>
</evidence>
<name>A0A7J9CXF4_GOSGO</name>
<organism evidence="1 2">
    <name type="scientific">Gossypium gossypioides</name>
    <name type="common">Mexican cotton</name>
    <name type="synonym">Selera gossypioides</name>
    <dbReference type="NCBI Taxonomy" id="34282"/>
    <lineage>
        <taxon>Eukaryota</taxon>
        <taxon>Viridiplantae</taxon>
        <taxon>Streptophyta</taxon>
        <taxon>Embryophyta</taxon>
        <taxon>Tracheophyta</taxon>
        <taxon>Spermatophyta</taxon>
        <taxon>Magnoliopsida</taxon>
        <taxon>eudicotyledons</taxon>
        <taxon>Gunneridae</taxon>
        <taxon>Pentapetalae</taxon>
        <taxon>rosids</taxon>
        <taxon>malvids</taxon>
        <taxon>Malvales</taxon>
        <taxon>Malvaceae</taxon>
        <taxon>Malvoideae</taxon>
        <taxon>Gossypium</taxon>
    </lineage>
</organism>
<sequence length="62" mass="7185">MFEQHLLTICNGYRSSLVKVRLVRCVTMKQKIYFMCLGISLLQKRLGCRLCLQTSNGKSIIF</sequence>
<dbReference type="Proteomes" id="UP000593579">
    <property type="component" value="Unassembled WGS sequence"/>
</dbReference>
<keyword evidence="2" id="KW-1185">Reference proteome</keyword>